<name>A0A4Y7KJI6_PAPSO</name>
<protein>
    <recommendedName>
        <fullName evidence="5">Glutathione transferase</fullName>
    </recommendedName>
</protein>
<dbReference type="InterPro" id="IPR036282">
    <property type="entry name" value="Glutathione-S-Trfase_C_sf"/>
</dbReference>
<dbReference type="InterPro" id="IPR004045">
    <property type="entry name" value="Glutathione_S-Trfase_N"/>
</dbReference>
<feature type="domain" description="GST C-terminal" evidence="2">
    <location>
        <begin position="86"/>
        <end position="215"/>
    </location>
</feature>
<dbReference type="PROSITE" id="PS50404">
    <property type="entry name" value="GST_NTER"/>
    <property type="match status" value="2"/>
</dbReference>
<gene>
    <name evidence="3" type="ORF">C5167_048509</name>
</gene>
<dbReference type="InterPro" id="IPR040079">
    <property type="entry name" value="Glutathione_S-Trfase"/>
</dbReference>
<dbReference type="Gene3D" id="1.20.1050.10">
    <property type="match status" value="3"/>
</dbReference>
<feature type="domain" description="GST N-terminal" evidence="1">
    <location>
        <begin position="337"/>
        <end position="418"/>
    </location>
</feature>
<evidence type="ECO:0000313" key="4">
    <source>
        <dbReference type="Proteomes" id="UP000316621"/>
    </source>
</evidence>
<dbReference type="InterPro" id="IPR043377">
    <property type="entry name" value="GSTT1/2/3"/>
</dbReference>
<dbReference type="SUPFAM" id="SSF47616">
    <property type="entry name" value="GST C-terminal domain-like"/>
    <property type="match status" value="3"/>
</dbReference>
<dbReference type="InterPro" id="IPR036249">
    <property type="entry name" value="Thioredoxin-like_sf"/>
</dbReference>
<sequence length="598" mass="66806">MTLKLYVDRTSQPSRAVLIFCNKDYDLVYVLETNTSYDACLIAAINPFGQVPSIADGDFKLFESHAILSYLACAYPGVADHWYPSDLQKRAKINSVLDWHHSNLRRGGGKPTSPEAAAETEQILISSLSKIESVWLNEDGDFLLGNKEPSIADLSLVCEITEFEILHEKDRIRILTPFKKVLKWIEDTRIATSPHFEEVHKAILASKASLLKLPVDENYETGSSIKAMLHLLGPLLGIPTSAEAAAEAGKILTTSLSQIESVWLNENGKFLLANSEPSIADLSLVCEIMQFEILLEEDRVRVLTPFKKVLKWIEDTRIATSPHFEEVHKVLLGAKSALHKLPLEDNYESMSSIKAMLQVNGINFEEITVDLTKGEHKLPEYKEINPFGQVPSIVDGDLKLFESHAILTYIACAFPGVADHWYPSDVAKFPCLGTLLSVFNPLSKKKSYVAKRAKIHSVLDWHHSNLRRGAVMGPLLGIPTSPEAAAEAEKILISSLSQLESVWLNENGKFLLGNSQPSIADLSLVCEIMEFEILYEKDRVRVLSPFKKVLKWIEDTRIATSPHFEEVHKVLLAAKSELHKLPLEENYESMSSIKAMLA</sequence>
<keyword evidence="4" id="KW-1185">Reference proteome</keyword>
<dbReference type="PANTHER" id="PTHR44750:SF1">
    <property type="entry name" value="GLUTATHIONE S-TRANSFERASE T1-RELATED"/>
    <property type="match status" value="1"/>
</dbReference>
<accession>A0A4Y7KJI6</accession>
<evidence type="ECO:0000259" key="1">
    <source>
        <dbReference type="PROSITE" id="PS50404"/>
    </source>
</evidence>
<feature type="domain" description="GST C-terminal" evidence="2">
    <location>
        <begin position="448"/>
        <end position="583"/>
    </location>
</feature>
<dbReference type="InterPro" id="IPR010987">
    <property type="entry name" value="Glutathione-S-Trfase_C-like"/>
</dbReference>
<dbReference type="SFLD" id="SFLDS00019">
    <property type="entry name" value="Glutathione_Transferase_(cytos"/>
    <property type="match status" value="2"/>
</dbReference>
<reference evidence="3 4" key="1">
    <citation type="journal article" date="2018" name="Science">
        <title>The opium poppy genome and morphinan production.</title>
        <authorList>
            <person name="Guo L."/>
            <person name="Winzer T."/>
            <person name="Yang X."/>
            <person name="Li Y."/>
            <person name="Ning Z."/>
            <person name="He Z."/>
            <person name="Teodor R."/>
            <person name="Lu Y."/>
            <person name="Bowser T.A."/>
            <person name="Graham I.A."/>
            <person name="Ye K."/>
        </authorList>
    </citation>
    <scope>NUCLEOTIDE SEQUENCE [LARGE SCALE GENOMIC DNA]</scope>
    <source>
        <strain evidence="4">cv. HN1</strain>
        <tissue evidence="3">Leaves</tissue>
    </source>
</reference>
<dbReference type="SUPFAM" id="SSF52833">
    <property type="entry name" value="Thioredoxin-like"/>
    <property type="match status" value="2"/>
</dbReference>
<dbReference type="Gramene" id="RZC73026">
    <property type="protein sequence ID" value="RZC73026"/>
    <property type="gene ID" value="C5167_048509"/>
</dbReference>
<feature type="domain" description="GST N-terminal" evidence="1">
    <location>
        <begin position="1"/>
        <end position="79"/>
    </location>
</feature>
<dbReference type="Proteomes" id="UP000316621">
    <property type="component" value="Chromosome 8"/>
</dbReference>
<dbReference type="PANTHER" id="PTHR44750">
    <property type="entry name" value="GLUTATHIONE S-TRANSFERASE T1-RELATED"/>
    <property type="match status" value="1"/>
</dbReference>
<dbReference type="AlphaFoldDB" id="A0A4Y7KJI6"/>
<dbReference type="STRING" id="3469.A0A4Y7KJI6"/>
<proteinExistence type="predicted"/>
<evidence type="ECO:0000259" key="2">
    <source>
        <dbReference type="PROSITE" id="PS50405"/>
    </source>
</evidence>
<evidence type="ECO:0000313" key="3">
    <source>
        <dbReference type="EMBL" id="RZC73026.1"/>
    </source>
</evidence>
<dbReference type="Pfam" id="PF02798">
    <property type="entry name" value="GST_N"/>
    <property type="match status" value="2"/>
</dbReference>
<organism evidence="3 4">
    <name type="scientific">Papaver somniferum</name>
    <name type="common">Opium poppy</name>
    <dbReference type="NCBI Taxonomy" id="3469"/>
    <lineage>
        <taxon>Eukaryota</taxon>
        <taxon>Viridiplantae</taxon>
        <taxon>Streptophyta</taxon>
        <taxon>Embryophyta</taxon>
        <taxon>Tracheophyta</taxon>
        <taxon>Spermatophyta</taxon>
        <taxon>Magnoliopsida</taxon>
        <taxon>Ranunculales</taxon>
        <taxon>Papaveraceae</taxon>
        <taxon>Papaveroideae</taxon>
        <taxon>Papaver</taxon>
    </lineage>
</organism>
<dbReference type="SFLD" id="SFLDG00358">
    <property type="entry name" value="Main_(cytGST)"/>
    <property type="match status" value="1"/>
</dbReference>
<evidence type="ECO:0008006" key="5">
    <source>
        <dbReference type="Google" id="ProtNLM"/>
    </source>
</evidence>
<dbReference type="EMBL" id="CM010722">
    <property type="protein sequence ID" value="RZC73026.1"/>
    <property type="molecule type" value="Genomic_DNA"/>
</dbReference>
<dbReference type="Gene3D" id="3.40.30.10">
    <property type="entry name" value="Glutaredoxin"/>
    <property type="match status" value="2"/>
</dbReference>
<dbReference type="PROSITE" id="PS50405">
    <property type="entry name" value="GST_CTER"/>
    <property type="match status" value="2"/>
</dbReference>